<dbReference type="EMBL" id="BARW01027933">
    <property type="protein sequence ID" value="GAJ07389.1"/>
    <property type="molecule type" value="Genomic_DNA"/>
</dbReference>
<feature type="transmembrane region" description="Helical" evidence="1">
    <location>
        <begin position="60"/>
        <end position="81"/>
    </location>
</feature>
<evidence type="ECO:0000256" key="1">
    <source>
        <dbReference type="SAM" id="Phobius"/>
    </source>
</evidence>
<reference evidence="2" key="1">
    <citation type="journal article" date="2014" name="Front. Microbiol.">
        <title>High frequency of phylogenetically diverse reductive dehalogenase-homologous genes in deep subseafloor sedimentary metagenomes.</title>
        <authorList>
            <person name="Kawai M."/>
            <person name="Futagami T."/>
            <person name="Toyoda A."/>
            <person name="Takaki Y."/>
            <person name="Nishi S."/>
            <person name="Hori S."/>
            <person name="Arai W."/>
            <person name="Tsubouchi T."/>
            <person name="Morono Y."/>
            <person name="Uchiyama I."/>
            <person name="Ito T."/>
            <person name="Fujiyama A."/>
            <person name="Inagaki F."/>
            <person name="Takami H."/>
        </authorList>
    </citation>
    <scope>NUCLEOTIDE SEQUENCE</scope>
    <source>
        <strain evidence="2">Expedition CK06-06</strain>
    </source>
</reference>
<accession>X1TQ46</accession>
<gene>
    <name evidence="2" type="ORF">S12H4_45213</name>
</gene>
<name>X1TQ46_9ZZZZ</name>
<comment type="caution">
    <text evidence="2">The sequence shown here is derived from an EMBL/GenBank/DDBJ whole genome shotgun (WGS) entry which is preliminary data.</text>
</comment>
<dbReference type="AlphaFoldDB" id="X1TQ46"/>
<sequence length="100" mass="11275">MEMKVKKVGRAGIDRMVTKLIRTSTKAPRNFNEARLRARETASGIRGAVKEKAKKSKLGAGFWFLVLIIIVPILVVGYFILNRRVELPGEGQFTDEDFKP</sequence>
<keyword evidence="1" id="KW-0472">Membrane</keyword>
<keyword evidence="1" id="KW-0812">Transmembrane</keyword>
<evidence type="ECO:0000313" key="2">
    <source>
        <dbReference type="EMBL" id="GAJ07389.1"/>
    </source>
</evidence>
<protein>
    <submittedName>
        <fullName evidence="2">Uncharacterized protein</fullName>
    </submittedName>
</protein>
<proteinExistence type="predicted"/>
<keyword evidence="1" id="KW-1133">Transmembrane helix</keyword>
<organism evidence="2">
    <name type="scientific">marine sediment metagenome</name>
    <dbReference type="NCBI Taxonomy" id="412755"/>
    <lineage>
        <taxon>unclassified sequences</taxon>
        <taxon>metagenomes</taxon>
        <taxon>ecological metagenomes</taxon>
    </lineage>
</organism>